<sequence length="138" mass="16197">MSEQEMQYTAKDLAASLDVTTSTLRRWAIALESAHYPFQRNEKGQRIYTKQDITTFEELKKLLGEKMTFADAIQKLTGHNKSMEKKPETEKIMNVTAEELEKLVSRAVKKAVKKEREKLFKQMKKQMKKELEKLKEKN</sequence>
<gene>
    <name evidence="3" type="ORF">CHI12_12115</name>
</gene>
<dbReference type="GO" id="GO:0003677">
    <property type="term" value="F:DNA binding"/>
    <property type="evidence" value="ECO:0007669"/>
    <property type="project" value="InterPro"/>
</dbReference>
<dbReference type="Proteomes" id="UP000216475">
    <property type="component" value="Unassembled WGS sequence"/>
</dbReference>
<reference evidence="3 4" key="1">
    <citation type="submission" date="2017-07" db="EMBL/GenBank/DDBJ databases">
        <title>Isolation and whole genome analysis of endospore-forming bacteria from heroin.</title>
        <authorList>
            <person name="Kalinowski J."/>
            <person name="Ahrens B."/>
            <person name="Al-Dilaimi A."/>
            <person name="Winkler A."/>
            <person name="Wibberg D."/>
            <person name="Schleenbecker U."/>
            <person name="Ruckert C."/>
            <person name="Wolfel R."/>
            <person name="Grass G."/>
        </authorList>
    </citation>
    <scope>NUCLEOTIDE SEQUENCE [LARGE SCALE GENOMIC DNA]</scope>
    <source>
        <strain evidence="3 4">7509</strain>
    </source>
</reference>
<dbReference type="InterPro" id="IPR009061">
    <property type="entry name" value="DNA-bd_dom_put_sf"/>
</dbReference>
<evidence type="ECO:0000259" key="2">
    <source>
        <dbReference type="Pfam" id="PF13411"/>
    </source>
</evidence>
<dbReference type="AlphaFoldDB" id="A0A268HBE6"/>
<comment type="caution">
    <text evidence="3">The sequence shown here is derived from an EMBL/GenBank/DDBJ whole genome shotgun (WGS) entry which is preliminary data.</text>
</comment>
<feature type="domain" description="HTH merR-type" evidence="2">
    <location>
        <begin position="8"/>
        <end position="76"/>
    </location>
</feature>
<dbReference type="RefSeq" id="WP_095271111.1">
    <property type="nucleotide sequence ID" value="NZ_NPBH01000055.1"/>
</dbReference>
<keyword evidence="1" id="KW-0175">Coiled coil</keyword>
<dbReference type="SUPFAM" id="SSF46955">
    <property type="entry name" value="Putative DNA-binding domain"/>
    <property type="match status" value="1"/>
</dbReference>
<dbReference type="InterPro" id="IPR000551">
    <property type="entry name" value="MerR-type_HTH_dom"/>
</dbReference>
<feature type="coiled-coil region" evidence="1">
    <location>
        <begin position="97"/>
        <end position="137"/>
    </location>
</feature>
<name>A0A268HBE6_9BACI</name>
<evidence type="ECO:0000313" key="3">
    <source>
        <dbReference type="EMBL" id="PAE07217.1"/>
    </source>
</evidence>
<evidence type="ECO:0000256" key="1">
    <source>
        <dbReference type="SAM" id="Coils"/>
    </source>
</evidence>
<accession>A0A268HBE6</accession>
<protein>
    <recommendedName>
        <fullName evidence="2">HTH merR-type domain-containing protein</fullName>
    </recommendedName>
</protein>
<dbReference type="EMBL" id="NPBH01000055">
    <property type="protein sequence ID" value="PAE07217.1"/>
    <property type="molecule type" value="Genomic_DNA"/>
</dbReference>
<organism evidence="3 4">
    <name type="scientific">Terribacillus saccharophilus</name>
    <dbReference type="NCBI Taxonomy" id="361277"/>
    <lineage>
        <taxon>Bacteria</taxon>
        <taxon>Bacillati</taxon>
        <taxon>Bacillota</taxon>
        <taxon>Bacilli</taxon>
        <taxon>Bacillales</taxon>
        <taxon>Bacillaceae</taxon>
        <taxon>Terribacillus</taxon>
    </lineage>
</organism>
<proteinExistence type="predicted"/>
<evidence type="ECO:0000313" key="4">
    <source>
        <dbReference type="Proteomes" id="UP000216475"/>
    </source>
</evidence>
<dbReference type="Pfam" id="PF13411">
    <property type="entry name" value="MerR_1"/>
    <property type="match status" value="1"/>
</dbReference>
<dbReference type="Gene3D" id="1.10.1660.10">
    <property type="match status" value="1"/>
</dbReference>
<dbReference type="GO" id="GO:0006355">
    <property type="term" value="P:regulation of DNA-templated transcription"/>
    <property type="evidence" value="ECO:0007669"/>
    <property type="project" value="InterPro"/>
</dbReference>